<dbReference type="AlphaFoldDB" id="A0A812JT54"/>
<dbReference type="OrthoDB" id="405910at2759"/>
<evidence type="ECO:0000313" key="2">
    <source>
        <dbReference type="Proteomes" id="UP000649617"/>
    </source>
</evidence>
<organism evidence="1 2">
    <name type="scientific">Symbiodinium pilosum</name>
    <name type="common">Dinoflagellate</name>
    <dbReference type="NCBI Taxonomy" id="2952"/>
    <lineage>
        <taxon>Eukaryota</taxon>
        <taxon>Sar</taxon>
        <taxon>Alveolata</taxon>
        <taxon>Dinophyceae</taxon>
        <taxon>Suessiales</taxon>
        <taxon>Symbiodiniaceae</taxon>
        <taxon>Symbiodinium</taxon>
    </lineage>
</organism>
<dbReference type="EMBL" id="CAJNIZ010002406">
    <property type="protein sequence ID" value="CAE7210211.1"/>
    <property type="molecule type" value="Genomic_DNA"/>
</dbReference>
<gene>
    <name evidence="1" type="ORF">SPIL2461_LOCUS2253</name>
</gene>
<sequence length="58" mass="6368">HGSTVADAIHWPSKKCCASYPATTCDPTAIKMTPCKDAADFLAQKELHSWCDFNGHYP</sequence>
<reference evidence="1" key="1">
    <citation type="submission" date="2021-02" db="EMBL/GenBank/DDBJ databases">
        <authorList>
            <person name="Dougan E. K."/>
            <person name="Rhodes N."/>
            <person name="Thang M."/>
            <person name="Chan C."/>
        </authorList>
    </citation>
    <scope>NUCLEOTIDE SEQUENCE</scope>
</reference>
<comment type="caution">
    <text evidence="1">The sequence shown here is derived from an EMBL/GenBank/DDBJ whole genome shotgun (WGS) entry which is preliminary data.</text>
</comment>
<feature type="non-terminal residue" evidence="1">
    <location>
        <position position="58"/>
    </location>
</feature>
<keyword evidence="2" id="KW-1185">Reference proteome</keyword>
<dbReference type="Proteomes" id="UP000649617">
    <property type="component" value="Unassembled WGS sequence"/>
</dbReference>
<proteinExistence type="predicted"/>
<protein>
    <submittedName>
        <fullName evidence="1">Uncharacterized protein</fullName>
    </submittedName>
</protein>
<name>A0A812JT54_SYMPI</name>
<evidence type="ECO:0000313" key="1">
    <source>
        <dbReference type="EMBL" id="CAE7210211.1"/>
    </source>
</evidence>
<accession>A0A812JT54</accession>
<feature type="non-terminal residue" evidence="1">
    <location>
        <position position="1"/>
    </location>
</feature>